<evidence type="ECO:0000313" key="3">
    <source>
        <dbReference type="Proteomes" id="UP000324222"/>
    </source>
</evidence>
<sequence>MPGTAQENGGGERKGEIRLHDECLFFPARRASLRGGRSADKEPEFVLHHNVAQGLARLEKRPCTSRQTSRIRQERRRQQHSSASWCDATPALTKPANAAPLCFTERRVEERACARCGSRWDECSVAVPGGGKVQDTTRMQKRANAGQR</sequence>
<organism evidence="2 3">
    <name type="scientific">Portunus trituberculatus</name>
    <name type="common">Swimming crab</name>
    <name type="synonym">Neptunus trituberculatus</name>
    <dbReference type="NCBI Taxonomy" id="210409"/>
    <lineage>
        <taxon>Eukaryota</taxon>
        <taxon>Metazoa</taxon>
        <taxon>Ecdysozoa</taxon>
        <taxon>Arthropoda</taxon>
        <taxon>Crustacea</taxon>
        <taxon>Multicrustacea</taxon>
        <taxon>Malacostraca</taxon>
        <taxon>Eumalacostraca</taxon>
        <taxon>Eucarida</taxon>
        <taxon>Decapoda</taxon>
        <taxon>Pleocyemata</taxon>
        <taxon>Brachyura</taxon>
        <taxon>Eubrachyura</taxon>
        <taxon>Portunoidea</taxon>
        <taxon>Portunidae</taxon>
        <taxon>Portuninae</taxon>
        <taxon>Portunus</taxon>
    </lineage>
</organism>
<protein>
    <submittedName>
        <fullName evidence="2">Uncharacterized protein</fullName>
    </submittedName>
</protein>
<dbReference type="AlphaFoldDB" id="A0A5B7EH74"/>
<gene>
    <name evidence="2" type="ORF">E2C01_025992</name>
</gene>
<accession>A0A5B7EH74</accession>
<evidence type="ECO:0000256" key="1">
    <source>
        <dbReference type="SAM" id="MobiDB-lite"/>
    </source>
</evidence>
<name>A0A5B7EH74_PORTR</name>
<comment type="caution">
    <text evidence="2">The sequence shown here is derived from an EMBL/GenBank/DDBJ whole genome shotgun (WGS) entry which is preliminary data.</text>
</comment>
<evidence type="ECO:0000313" key="2">
    <source>
        <dbReference type="EMBL" id="MPC32667.1"/>
    </source>
</evidence>
<reference evidence="2 3" key="1">
    <citation type="submission" date="2019-05" db="EMBL/GenBank/DDBJ databases">
        <title>Another draft genome of Portunus trituberculatus and its Hox gene families provides insights of decapod evolution.</title>
        <authorList>
            <person name="Jeong J.-H."/>
            <person name="Song I."/>
            <person name="Kim S."/>
            <person name="Choi T."/>
            <person name="Kim D."/>
            <person name="Ryu S."/>
            <person name="Kim W."/>
        </authorList>
    </citation>
    <scope>NUCLEOTIDE SEQUENCE [LARGE SCALE GENOMIC DNA]</scope>
    <source>
        <tissue evidence="2">Muscle</tissue>
    </source>
</reference>
<proteinExistence type="predicted"/>
<dbReference type="Proteomes" id="UP000324222">
    <property type="component" value="Unassembled WGS sequence"/>
</dbReference>
<dbReference type="EMBL" id="VSRR010002671">
    <property type="protein sequence ID" value="MPC32667.1"/>
    <property type="molecule type" value="Genomic_DNA"/>
</dbReference>
<keyword evidence="3" id="KW-1185">Reference proteome</keyword>
<feature type="region of interest" description="Disordered" evidence="1">
    <location>
        <begin position="128"/>
        <end position="148"/>
    </location>
</feature>
<feature type="region of interest" description="Disordered" evidence="1">
    <location>
        <begin position="60"/>
        <end position="87"/>
    </location>
</feature>